<name>A0A8X6THG1_NEPPI</name>
<dbReference type="AlphaFoldDB" id="A0A8X6THG1"/>
<evidence type="ECO:0000313" key="1">
    <source>
        <dbReference type="EMBL" id="GFT10326.1"/>
    </source>
</evidence>
<keyword evidence="2" id="KW-1185">Reference proteome</keyword>
<proteinExistence type="predicted"/>
<dbReference type="EMBL" id="BMAW01057356">
    <property type="protein sequence ID" value="GFT10326.1"/>
    <property type="molecule type" value="Genomic_DNA"/>
</dbReference>
<gene>
    <name evidence="1" type="ORF">NPIL_610301</name>
</gene>
<sequence>MPDIPEDVAPYPNNPHFLRASNMTLKHSWLRTPMGYSPISNGFLRLLFPEIPKTLSRATFILASLYTLNSKVN</sequence>
<organism evidence="1 2">
    <name type="scientific">Nephila pilipes</name>
    <name type="common">Giant wood spider</name>
    <name type="synonym">Nephila maculata</name>
    <dbReference type="NCBI Taxonomy" id="299642"/>
    <lineage>
        <taxon>Eukaryota</taxon>
        <taxon>Metazoa</taxon>
        <taxon>Ecdysozoa</taxon>
        <taxon>Arthropoda</taxon>
        <taxon>Chelicerata</taxon>
        <taxon>Arachnida</taxon>
        <taxon>Araneae</taxon>
        <taxon>Araneomorphae</taxon>
        <taxon>Entelegynae</taxon>
        <taxon>Araneoidea</taxon>
        <taxon>Nephilidae</taxon>
        <taxon>Nephila</taxon>
    </lineage>
</organism>
<reference evidence="1" key="1">
    <citation type="submission" date="2020-08" db="EMBL/GenBank/DDBJ databases">
        <title>Multicomponent nature underlies the extraordinary mechanical properties of spider dragline silk.</title>
        <authorList>
            <person name="Kono N."/>
            <person name="Nakamura H."/>
            <person name="Mori M."/>
            <person name="Yoshida Y."/>
            <person name="Ohtoshi R."/>
            <person name="Malay A.D."/>
            <person name="Moran D.A.P."/>
            <person name="Tomita M."/>
            <person name="Numata K."/>
            <person name="Arakawa K."/>
        </authorList>
    </citation>
    <scope>NUCLEOTIDE SEQUENCE</scope>
</reference>
<protein>
    <submittedName>
        <fullName evidence="1">Uncharacterized protein</fullName>
    </submittedName>
</protein>
<evidence type="ECO:0000313" key="2">
    <source>
        <dbReference type="Proteomes" id="UP000887013"/>
    </source>
</evidence>
<accession>A0A8X6THG1</accession>
<comment type="caution">
    <text evidence="1">The sequence shown here is derived from an EMBL/GenBank/DDBJ whole genome shotgun (WGS) entry which is preliminary data.</text>
</comment>
<dbReference type="Proteomes" id="UP000887013">
    <property type="component" value="Unassembled WGS sequence"/>
</dbReference>